<accession>A0A1E3A4C6</accession>
<dbReference type="AlphaFoldDB" id="A0A1E3A4C6"/>
<dbReference type="SMART" id="SM00448">
    <property type="entry name" value="REC"/>
    <property type="match status" value="1"/>
</dbReference>
<dbReference type="GO" id="GO:0043565">
    <property type="term" value="F:sequence-specific DNA binding"/>
    <property type="evidence" value="ECO:0007669"/>
    <property type="project" value="InterPro"/>
</dbReference>
<gene>
    <name evidence="9" type="primary">exaE</name>
    <name evidence="9" type="ORF">BEI61_04412</name>
</gene>
<dbReference type="Pfam" id="PF12833">
    <property type="entry name" value="HTH_18"/>
    <property type="match status" value="1"/>
</dbReference>
<feature type="domain" description="HTH araC/xylS-type" evidence="7">
    <location>
        <begin position="408"/>
        <end position="506"/>
    </location>
</feature>
<evidence type="ECO:0000256" key="1">
    <source>
        <dbReference type="ARBA" id="ARBA00018672"/>
    </source>
</evidence>
<dbReference type="Gene3D" id="3.40.50.2300">
    <property type="match status" value="1"/>
</dbReference>
<dbReference type="RefSeq" id="WP_069154047.1">
    <property type="nucleotide sequence ID" value="NZ_MCGH01000003.1"/>
</dbReference>
<dbReference type="Proteomes" id="UP000094067">
    <property type="component" value="Unassembled WGS sequence"/>
</dbReference>
<feature type="domain" description="Response regulatory" evidence="8">
    <location>
        <begin position="2"/>
        <end position="119"/>
    </location>
</feature>
<evidence type="ECO:0000259" key="7">
    <source>
        <dbReference type="PROSITE" id="PS01124"/>
    </source>
</evidence>
<comment type="function">
    <text evidence="5">May play the central regulatory role in sporulation. It may be an element of the effector pathway responsible for the activation of sporulation genes in response to nutritional stress. Spo0A may act in concert with spo0H (a sigma factor) to control the expression of some genes that are critical to the sporulation process.</text>
</comment>
<sequence length="508" mass="59122">MKIAIVDDEILVRVGIRSIIEWEKHDCCIIWEAGSGAEALEKYEAERPDLLLLDLTMPGIGGIEVIRRLRGKKERAAIVVISCHEEFALVREALKSGASDYLLKHSLEEGTLLSIIEENRPKQENTEQTAEVLHKDRRRLERFIKTRDEKMLNEDEERKFDRVLFLAFAVPDYDRIRERYENKRENYFQDLVEEVAGRILMRFPNRRFACIQENHFYVMLSCQKEYGEFELLELGRKLQLSLKKFINVSVILGMSGTLKGEGRFRDGLRQAEEALSRHFFEEKKELFLWKPYDAAAMQRQFIALAERFCAACKEAVTAGETQTFYGLLESYEKEMSACQEVGTEYFKRMIQLMLGDIFTLSLAEIQWLAGEVQQAGSVHAAMEIFRKGYEQNLGQFFVPAESDNYLVRQAIGYMMDHYQEQITLKSLAEYLYVSEGYISRLFKAETQTNIFKYLNQIRIGKAKKLLQDHTLKPYQVSELVGFNNRVYFDNVFKSIVGVTPSEYRKGLK</sequence>
<dbReference type="InterPro" id="IPR001789">
    <property type="entry name" value="Sig_transdc_resp-reg_receiver"/>
</dbReference>
<dbReference type="InterPro" id="IPR011006">
    <property type="entry name" value="CheY-like_superfamily"/>
</dbReference>
<evidence type="ECO:0000313" key="10">
    <source>
        <dbReference type="Proteomes" id="UP000094067"/>
    </source>
</evidence>
<dbReference type="SMART" id="SM00342">
    <property type="entry name" value="HTH_ARAC"/>
    <property type="match status" value="1"/>
</dbReference>
<dbReference type="InterPro" id="IPR018060">
    <property type="entry name" value="HTH_AraC"/>
</dbReference>
<dbReference type="PANTHER" id="PTHR43280">
    <property type="entry name" value="ARAC-FAMILY TRANSCRIPTIONAL REGULATOR"/>
    <property type="match status" value="1"/>
</dbReference>
<evidence type="ECO:0000256" key="5">
    <source>
        <dbReference type="ARBA" id="ARBA00024867"/>
    </source>
</evidence>
<dbReference type="PROSITE" id="PS01124">
    <property type="entry name" value="HTH_ARAC_FAMILY_2"/>
    <property type="match status" value="1"/>
</dbReference>
<dbReference type="CDD" id="cd17536">
    <property type="entry name" value="REC_YesN-like"/>
    <property type="match status" value="1"/>
</dbReference>
<dbReference type="EMBL" id="MCGH01000003">
    <property type="protein sequence ID" value="ODM03614.1"/>
    <property type="molecule type" value="Genomic_DNA"/>
</dbReference>
<evidence type="ECO:0000256" key="2">
    <source>
        <dbReference type="ARBA" id="ARBA00023015"/>
    </source>
</evidence>
<keyword evidence="4" id="KW-0804">Transcription</keyword>
<dbReference type="Gene3D" id="1.10.10.60">
    <property type="entry name" value="Homeodomain-like"/>
    <property type="match status" value="2"/>
</dbReference>
<name>A0A1E3A4C6_9FIRM</name>
<evidence type="ECO:0000256" key="3">
    <source>
        <dbReference type="ARBA" id="ARBA00023125"/>
    </source>
</evidence>
<dbReference type="InterPro" id="IPR009057">
    <property type="entry name" value="Homeodomain-like_sf"/>
</dbReference>
<evidence type="ECO:0000256" key="4">
    <source>
        <dbReference type="ARBA" id="ARBA00023163"/>
    </source>
</evidence>
<protein>
    <recommendedName>
        <fullName evidence="1">Stage 0 sporulation protein A homolog</fullName>
    </recommendedName>
</protein>
<dbReference type="PANTHER" id="PTHR43280:SF28">
    <property type="entry name" value="HTH-TYPE TRANSCRIPTIONAL ACTIVATOR RHAS"/>
    <property type="match status" value="1"/>
</dbReference>
<proteinExistence type="predicted"/>
<dbReference type="GO" id="GO:0000160">
    <property type="term" value="P:phosphorelay signal transduction system"/>
    <property type="evidence" value="ECO:0007669"/>
    <property type="project" value="InterPro"/>
</dbReference>
<evidence type="ECO:0000259" key="8">
    <source>
        <dbReference type="PROSITE" id="PS50110"/>
    </source>
</evidence>
<dbReference type="SUPFAM" id="SSF46689">
    <property type="entry name" value="Homeodomain-like"/>
    <property type="match status" value="2"/>
</dbReference>
<dbReference type="Pfam" id="PF00072">
    <property type="entry name" value="Response_reg"/>
    <property type="match status" value="1"/>
</dbReference>
<evidence type="ECO:0000256" key="6">
    <source>
        <dbReference type="PROSITE-ProRule" id="PRU00169"/>
    </source>
</evidence>
<dbReference type="PATRIC" id="fig|1432052.4.peg.4898"/>
<dbReference type="PROSITE" id="PS50110">
    <property type="entry name" value="RESPONSE_REGULATORY"/>
    <property type="match status" value="1"/>
</dbReference>
<feature type="modified residue" description="4-aspartylphosphate" evidence="6">
    <location>
        <position position="54"/>
    </location>
</feature>
<dbReference type="GO" id="GO:0003700">
    <property type="term" value="F:DNA-binding transcription factor activity"/>
    <property type="evidence" value="ECO:0007669"/>
    <property type="project" value="InterPro"/>
</dbReference>
<organism evidence="9 10">
    <name type="scientific">Eisenbergiella tayi</name>
    <dbReference type="NCBI Taxonomy" id="1432052"/>
    <lineage>
        <taxon>Bacteria</taxon>
        <taxon>Bacillati</taxon>
        <taxon>Bacillota</taxon>
        <taxon>Clostridia</taxon>
        <taxon>Lachnospirales</taxon>
        <taxon>Lachnospiraceae</taxon>
        <taxon>Eisenbergiella</taxon>
    </lineage>
</organism>
<comment type="caution">
    <text evidence="9">The sequence shown here is derived from an EMBL/GenBank/DDBJ whole genome shotgun (WGS) entry which is preliminary data.</text>
</comment>
<dbReference type="SUPFAM" id="SSF52172">
    <property type="entry name" value="CheY-like"/>
    <property type="match status" value="1"/>
</dbReference>
<reference evidence="9 10" key="1">
    <citation type="submission" date="2016-07" db="EMBL/GenBank/DDBJ databases">
        <title>Characterization of isolates of Eisenbergiella tayi derived from blood cultures, using whole genome sequencing.</title>
        <authorList>
            <person name="Burdz T."/>
            <person name="Wiebe D."/>
            <person name="Huynh C."/>
            <person name="Bernard K."/>
        </authorList>
    </citation>
    <scope>NUCLEOTIDE SEQUENCE [LARGE SCALE GENOMIC DNA]</scope>
    <source>
        <strain evidence="9 10">NML 110608</strain>
    </source>
</reference>
<evidence type="ECO:0000313" key="9">
    <source>
        <dbReference type="EMBL" id="ODM03614.1"/>
    </source>
</evidence>
<keyword evidence="6" id="KW-0597">Phosphoprotein</keyword>
<keyword evidence="2" id="KW-0805">Transcription regulation</keyword>
<keyword evidence="3" id="KW-0238">DNA-binding</keyword>